<dbReference type="Gene3D" id="3.30.70.1060">
    <property type="entry name" value="Dimeric alpha+beta barrel"/>
    <property type="match status" value="1"/>
</dbReference>
<dbReference type="InterPro" id="IPR011008">
    <property type="entry name" value="Dimeric_a/b-barrel"/>
</dbReference>
<dbReference type="EMBL" id="JACIDK010000002">
    <property type="protein sequence ID" value="MBB3890487.1"/>
    <property type="molecule type" value="Genomic_DNA"/>
</dbReference>
<comment type="similarity">
    <text evidence="1">Belongs to the YciI family.</text>
</comment>
<dbReference type="InterPro" id="IPR005545">
    <property type="entry name" value="YCII"/>
</dbReference>
<dbReference type="PANTHER" id="PTHR33606">
    <property type="entry name" value="PROTEIN YCII"/>
    <property type="match status" value="1"/>
</dbReference>
<proteinExistence type="inferred from homology"/>
<evidence type="ECO:0000313" key="4">
    <source>
        <dbReference type="Proteomes" id="UP000530564"/>
    </source>
</evidence>
<sequence>MTIFAIHCLDKPASLELRLANREAHLAYAGSFKAHIKLGGPLLNEAGEMAGSMLIMEFDDIAQARAFSADDPYVKAGLFQRVDITAFKPTLGGFAS</sequence>
<dbReference type="PANTHER" id="PTHR33606:SF3">
    <property type="entry name" value="PROTEIN YCII"/>
    <property type="match status" value="1"/>
</dbReference>
<reference evidence="3 4" key="1">
    <citation type="submission" date="2020-08" db="EMBL/GenBank/DDBJ databases">
        <title>Genomic Encyclopedia of Type Strains, Phase IV (KMG-IV): sequencing the most valuable type-strain genomes for metagenomic binning, comparative biology and taxonomic classification.</title>
        <authorList>
            <person name="Goeker M."/>
        </authorList>
    </citation>
    <scope>NUCLEOTIDE SEQUENCE [LARGE SCALE GENOMIC DNA]</scope>
    <source>
        <strain evidence="3 4">DSM 21793</strain>
    </source>
</reference>
<dbReference type="SUPFAM" id="SSF54909">
    <property type="entry name" value="Dimeric alpha+beta barrel"/>
    <property type="match status" value="1"/>
</dbReference>
<gene>
    <name evidence="3" type="ORF">GGQ61_001204</name>
</gene>
<evidence type="ECO:0000313" key="3">
    <source>
        <dbReference type="EMBL" id="MBB3890487.1"/>
    </source>
</evidence>
<protein>
    <recommendedName>
        <fullName evidence="2">YCII-related domain-containing protein</fullName>
    </recommendedName>
</protein>
<accession>A0A839ZZE2</accession>
<dbReference type="InterPro" id="IPR051807">
    <property type="entry name" value="Sec-metab_biosynth-assoc"/>
</dbReference>
<comment type="caution">
    <text evidence="3">The sequence shown here is derived from an EMBL/GenBank/DDBJ whole genome shotgun (WGS) entry which is preliminary data.</text>
</comment>
<feature type="domain" description="YCII-related" evidence="2">
    <location>
        <begin position="4"/>
        <end position="88"/>
    </location>
</feature>
<organism evidence="3 4">
    <name type="scientific">Phenylobacterium haematophilum</name>
    <dbReference type="NCBI Taxonomy" id="98513"/>
    <lineage>
        <taxon>Bacteria</taxon>
        <taxon>Pseudomonadati</taxon>
        <taxon>Pseudomonadota</taxon>
        <taxon>Alphaproteobacteria</taxon>
        <taxon>Caulobacterales</taxon>
        <taxon>Caulobacteraceae</taxon>
        <taxon>Phenylobacterium</taxon>
    </lineage>
</organism>
<dbReference type="Proteomes" id="UP000530564">
    <property type="component" value="Unassembled WGS sequence"/>
</dbReference>
<dbReference type="RefSeq" id="WP_183770683.1">
    <property type="nucleotide sequence ID" value="NZ_JACIDK010000002.1"/>
</dbReference>
<keyword evidence="4" id="KW-1185">Reference proteome</keyword>
<evidence type="ECO:0000259" key="2">
    <source>
        <dbReference type="Pfam" id="PF03795"/>
    </source>
</evidence>
<dbReference type="Pfam" id="PF03795">
    <property type="entry name" value="YCII"/>
    <property type="match status" value="1"/>
</dbReference>
<name>A0A839ZZE2_9CAUL</name>
<evidence type="ECO:0000256" key="1">
    <source>
        <dbReference type="ARBA" id="ARBA00007689"/>
    </source>
</evidence>
<dbReference type="AlphaFoldDB" id="A0A839ZZE2"/>